<keyword evidence="3" id="KW-0731">Sigma factor</keyword>
<dbReference type="InterPro" id="IPR013325">
    <property type="entry name" value="RNA_pol_sigma_r2"/>
</dbReference>
<dbReference type="Gene3D" id="1.10.1740.10">
    <property type="match status" value="1"/>
</dbReference>
<dbReference type="InterPro" id="IPR036388">
    <property type="entry name" value="WH-like_DNA-bd_sf"/>
</dbReference>
<evidence type="ECO:0000256" key="3">
    <source>
        <dbReference type="ARBA" id="ARBA00023082"/>
    </source>
</evidence>
<evidence type="ECO:0000259" key="7">
    <source>
        <dbReference type="Pfam" id="PF08281"/>
    </source>
</evidence>
<keyword evidence="5" id="KW-0804">Transcription</keyword>
<protein>
    <submittedName>
        <fullName evidence="8">ECF RNA polymerase sigma factor SigG</fullName>
    </submittedName>
</protein>
<evidence type="ECO:0000256" key="4">
    <source>
        <dbReference type="ARBA" id="ARBA00023125"/>
    </source>
</evidence>
<organism evidence="8 9">
    <name type="scientific">Paenibacillus plantiphilus</name>
    <dbReference type="NCBI Taxonomy" id="2905650"/>
    <lineage>
        <taxon>Bacteria</taxon>
        <taxon>Bacillati</taxon>
        <taxon>Bacillota</taxon>
        <taxon>Bacilli</taxon>
        <taxon>Bacillales</taxon>
        <taxon>Paenibacillaceae</taxon>
        <taxon>Paenibacillus</taxon>
    </lineage>
</organism>
<dbReference type="SUPFAM" id="SSF88946">
    <property type="entry name" value="Sigma2 domain of RNA polymerase sigma factors"/>
    <property type="match status" value="1"/>
</dbReference>
<dbReference type="PANTHER" id="PTHR43133:SF8">
    <property type="entry name" value="RNA POLYMERASE SIGMA FACTOR HI_1459-RELATED"/>
    <property type="match status" value="1"/>
</dbReference>
<proteinExistence type="inferred from homology"/>
<dbReference type="Proteomes" id="UP000838686">
    <property type="component" value="Unassembled WGS sequence"/>
</dbReference>
<dbReference type="PANTHER" id="PTHR43133">
    <property type="entry name" value="RNA POLYMERASE ECF-TYPE SIGMA FACTO"/>
    <property type="match status" value="1"/>
</dbReference>
<dbReference type="CDD" id="cd06171">
    <property type="entry name" value="Sigma70_r4"/>
    <property type="match status" value="1"/>
</dbReference>
<evidence type="ECO:0000256" key="2">
    <source>
        <dbReference type="ARBA" id="ARBA00023015"/>
    </source>
</evidence>
<dbReference type="SUPFAM" id="SSF88659">
    <property type="entry name" value="Sigma3 and sigma4 domains of RNA polymerase sigma factors"/>
    <property type="match status" value="1"/>
</dbReference>
<name>A0ABN8GEY2_9BACL</name>
<dbReference type="InterPro" id="IPR039425">
    <property type="entry name" value="RNA_pol_sigma-70-like"/>
</dbReference>
<dbReference type="EMBL" id="CAKMMF010000008">
    <property type="protein sequence ID" value="CAH1202627.1"/>
    <property type="molecule type" value="Genomic_DNA"/>
</dbReference>
<dbReference type="NCBIfam" id="TIGR02937">
    <property type="entry name" value="sigma70-ECF"/>
    <property type="match status" value="1"/>
</dbReference>
<evidence type="ECO:0000259" key="6">
    <source>
        <dbReference type="Pfam" id="PF04542"/>
    </source>
</evidence>
<keyword evidence="2" id="KW-0805">Transcription regulation</keyword>
<dbReference type="InterPro" id="IPR013324">
    <property type="entry name" value="RNA_pol_sigma_r3/r4-like"/>
</dbReference>
<dbReference type="InterPro" id="IPR013249">
    <property type="entry name" value="RNA_pol_sigma70_r4_t2"/>
</dbReference>
<keyword evidence="4" id="KW-0238">DNA-binding</keyword>
<evidence type="ECO:0000313" key="8">
    <source>
        <dbReference type="EMBL" id="CAH1202627.1"/>
    </source>
</evidence>
<evidence type="ECO:0000256" key="1">
    <source>
        <dbReference type="ARBA" id="ARBA00010641"/>
    </source>
</evidence>
<dbReference type="Pfam" id="PF04542">
    <property type="entry name" value="Sigma70_r2"/>
    <property type="match status" value="1"/>
</dbReference>
<sequence>MNSQAVAFESFIEPHLQTLHNHCHYLSGSQWDAEDLVQEVLIKCYQYYQKTGAIRHPSTLLYRMTRNVWIDQLRRQRRYAAPVEEAADQPYSDINYAAARGLVEWLSEHLSEREAYMLLLSEVFCYSYQNIADELQCTVSTVRMVLHRSKRTLRITREARRKRISGGQMSEYSVEYWTKAIMNDDPGRQLRFI</sequence>
<evidence type="ECO:0000256" key="5">
    <source>
        <dbReference type="ARBA" id="ARBA00023163"/>
    </source>
</evidence>
<comment type="caution">
    <text evidence="8">The sequence shown here is derived from an EMBL/GenBank/DDBJ whole genome shotgun (WGS) entry which is preliminary data.</text>
</comment>
<comment type="similarity">
    <text evidence="1">Belongs to the sigma-70 factor family. ECF subfamily.</text>
</comment>
<dbReference type="RefSeq" id="WP_236340252.1">
    <property type="nucleotide sequence ID" value="NZ_CAKMMF010000008.1"/>
</dbReference>
<keyword evidence="9" id="KW-1185">Reference proteome</keyword>
<gene>
    <name evidence="8" type="primary">sigG_2</name>
    <name evidence="8" type="ORF">PAECIP111893_01855</name>
</gene>
<dbReference type="InterPro" id="IPR007627">
    <property type="entry name" value="RNA_pol_sigma70_r2"/>
</dbReference>
<dbReference type="InterPro" id="IPR014284">
    <property type="entry name" value="RNA_pol_sigma-70_dom"/>
</dbReference>
<feature type="domain" description="RNA polymerase sigma-70 region 2" evidence="6">
    <location>
        <begin position="12"/>
        <end position="78"/>
    </location>
</feature>
<evidence type="ECO:0000313" key="9">
    <source>
        <dbReference type="Proteomes" id="UP000838686"/>
    </source>
</evidence>
<reference evidence="8" key="1">
    <citation type="submission" date="2022-01" db="EMBL/GenBank/DDBJ databases">
        <authorList>
            <person name="Criscuolo A."/>
        </authorList>
    </citation>
    <scope>NUCLEOTIDE SEQUENCE</scope>
    <source>
        <strain evidence="8">CIP111893</strain>
    </source>
</reference>
<dbReference type="Gene3D" id="1.10.10.10">
    <property type="entry name" value="Winged helix-like DNA-binding domain superfamily/Winged helix DNA-binding domain"/>
    <property type="match status" value="1"/>
</dbReference>
<dbReference type="Pfam" id="PF08281">
    <property type="entry name" value="Sigma70_r4_2"/>
    <property type="match status" value="1"/>
</dbReference>
<accession>A0ABN8GEY2</accession>
<feature type="domain" description="RNA polymerase sigma factor 70 region 4 type 2" evidence="7">
    <location>
        <begin position="108"/>
        <end position="153"/>
    </location>
</feature>